<name>A0A0G3X769_9SPHN</name>
<dbReference type="SUPFAM" id="SSF53756">
    <property type="entry name" value="UDP-Glycosyltransferase/glycogen phosphorylase"/>
    <property type="match status" value="1"/>
</dbReference>
<dbReference type="AlphaFoldDB" id="A0A0G3X769"/>
<dbReference type="EMBL" id="CP011805">
    <property type="protein sequence ID" value="AKM07405.1"/>
    <property type="molecule type" value="Genomic_DNA"/>
</dbReference>
<accession>A0A0G3X769</accession>
<dbReference type="RefSeq" id="WP_047806416.1">
    <property type="nucleotide sequence ID" value="NZ_CP011805.1"/>
</dbReference>
<keyword evidence="2" id="KW-1185">Reference proteome</keyword>
<dbReference type="PANTHER" id="PTHR12526:SF600">
    <property type="entry name" value="GLYCOSYL TRANSFERASE GROUP 1"/>
    <property type="match status" value="1"/>
</dbReference>
<proteinExistence type="predicted"/>
<dbReference type="GO" id="GO:0016757">
    <property type="term" value="F:glycosyltransferase activity"/>
    <property type="evidence" value="ECO:0007669"/>
    <property type="project" value="TreeGrafter"/>
</dbReference>
<reference evidence="1 2" key="1">
    <citation type="submission" date="2015-06" db="EMBL/GenBank/DDBJ databases">
        <authorList>
            <person name="Kim K.M."/>
        </authorList>
    </citation>
    <scope>NUCLEOTIDE SEQUENCE [LARGE SCALE GENOMIC DNA]</scope>
    <source>
        <strain evidence="1 2">KCTC 22370</strain>
    </source>
</reference>
<dbReference type="NCBIfam" id="TIGR03087">
    <property type="entry name" value="stp1"/>
    <property type="match status" value="1"/>
</dbReference>
<dbReference type="OrthoDB" id="9807209at2"/>
<dbReference type="CDD" id="cd03801">
    <property type="entry name" value="GT4_PimA-like"/>
    <property type="match status" value="1"/>
</dbReference>
<sequence length="412" mass="44255">MAGEILFLAHRVPFPPDRGDKIRSHHLLKALAAIAPVHVGCLGETASDMAQEGALKGLAASHCLVRRKTSLVAAGVEAILRGVPVSLAAFDHVRLRSWVDATLTERPIDTIFVFSGQMGQYVPEGFRGRVVTDLCDVDSAKFEVYGAQHGGPRGWIDRREAGLLAREEERLACRSDATLLVSEAEAALFRSRLTASAEADVHALRNGIDTVTFDPGQTGPHPDLLSGSGPHLVFTGQMDYAPNVAAVQRATECILPAIRRQYPDAVFHIVGRAPTADVRALERREGVRVWGEVPDVRPFLANADLILTPLEIARGIQNKVLEAMAMARPVVLTPEAATGIDATDGEHFAIGEGDRALIERALSLLADPAGAREMGASARRYVVEHQGWPAMLAPLADLVGFARPRGGQRDAA</sequence>
<dbReference type="Pfam" id="PF13692">
    <property type="entry name" value="Glyco_trans_1_4"/>
    <property type="match status" value="1"/>
</dbReference>
<dbReference type="PANTHER" id="PTHR12526">
    <property type="entry name" value="GLYCOSYLTRANSFERASE"/>
    <property type="match status" value="1"/>
</dbReference>
<dbReference type="PATRIC" id="fig|543877.4.peg.1354"/>
<organism evidence="1 2">
    <name type="scientific">Pelagerythrobacter marensis</name>
    <dbReference type="NCBI Taxonomy" id="543877"/>
    <lineage>
        <taxon>Bacteria</taxon>
        <taxon>Pseudomonadati</taxon>
        <taxon>Pseudomonadota</taxon>
        <taxon>Alphaproteobacteria</taxon>
        <taxon>Sphingomonadales</taxon>
        <taxon>Erythrobacteraceae</taxon>
        <taxon>Pelagerythrobacter</taxon>
    </lineage>
</organism>
<protein>
    <submittedName>
        <fullName evidence="1">Glycosyl transferase, group 1</fullName>
    </submittedName>
</protein>
<dbReference type="InterPro" id="IPR017521">
    <property type="entry name" value="Sugar_tfrase_PEP-CTERM_Stp1"/>
</dbReference>
<dbReference type="KEGG" id="amx:AM2010_1332"/>
<dbReference type="Proteomes" id="UP000037643">
    <property type="component" value="Chromosome"/>
</dbReference>
<dbReference type="STRING" id="543877.AM2010_1332"/>
<dbReference type="Gene3D" id="3.40.50.2000">
    <property type="entry name" value="Glycogen Phosphorylase B"/>
    <property type="match status" value="2"/>
</dbReference>
<evidence type="ECO:0000313" key="2">
    <source>
        <dbReference type="Proteomes" id="UP000037643"/>
    </source>
</evidence>
<keyword evidence="1" id="KW-0808">Transferase</keyword>
<evidence type="ECO:0000313" key="1">
    <source>
        <dbReference type="EMBL" id="AKM07405.1"/>
    </source>
</evidence>
<gene>
    <name evidence="1" type="ORF">AM2010_1332</name>
</gene>